<name>A0A078JB44_BRANA</name>
<evidence type="ECO:0000313" key="2">
    <source>
        <dbReference type="Proteomes" id="UP000028999"/>
    </source>
</evidence>
<proteinExistence type="predicted"/>
<protein>
    <submittedName>
        <fullName evidence="1">BnaC06g41360D protein</fullName>
    </submittedName>
</protein>
<accession>A0A078JB44</accession>
<dbReference type="EMBL" id="LK034257">
    <property type="protein sequence ID" value="CDY63186.1"/>
    <property type="molecule type" value="Genomic_DNA"/>
</dbReference>
<reference evidence="1 2" key="1">
    <citation type="journal article" date="2014" name="Science">
        <title>Plant genetics. Early allopolyploid evolution in the post-Neolithic Brassica napus oilseed genome.</title>
        <authorList>
            <person name="Chalhoub B."/>
            <person name="Denoeud F."/>
            <person name="Liu S."/>
            <person name="Parkin I.A."/>
            <person name="Tang H."/>
            <person name="Wang X."/>
            <person name="Chiquet J."/>
            <person name="Belcram H."/>
            <person name="Tong C."/>
            <person name="Samans B."/>
            <person name="Correa M."/>
            <person name="Da Silva C."/>
            <person name="Just J."/>
            <person name="Falentin C."/>
            <person name="Koh C.S."/>
            <person name="Le Clainche I."/>
            <person name="Bernard M."/>
            <person name="Bento P."/>
            <person name="Noel B."/>
            <person name="Labadie K."/>
            <person name="Alberti A."/>
            <person name="Charles M."/>
            <person name="Arnaud D."/>
            <person name="Guo H."/>
            <person name="Daviaud C."/>
            <person name="Alamery S."/>
            <person name="Jabbari K."/>
            <person name="Zhao M."/>
            <person name="Edger P.P."/>
            <person name="Chelaifa H."/>
            <person name="Tack D."/>
            <person name="Lassalle G."/>
            <person name="Mestiri I."/>
            <person name="Schnel N."/>
            <person name="Le Paslier M.C."/>
            <person name="Fan G."/>
            <person name="Renault V."/>
            <person name="Bayer P.E."/>
            <person name="Golicz A.A."/>
            <person name="Manoli S."/>
            <person name="Lee T.H."/>
            <person name="Thi V.H."/>
            <person name="Chalabi S."/>
            <person name="Hu Q."/>
            <person name="Fan C."/>
            <person name="Tollenaere R."/>
            <person name="Lu Y."/>
            <person name="Battail C."/>
            <person name="Shen J."/>
            <person name="Sidebottom C.H."/>
            <person name="Wang X."/>
            <person name="Canaguier A."/>
            <person name="Chauveau A."/>
            <person name="Berard A."/>
            <person name="Deniot G."/>
            <person name="Guan M."/>
            <person name="Liu Z."/>
            <person name="Sun F."/>
            <person name="Lim Y.P."/>
            <person name="Lyons E."/>
            <person name="Town C.D."/>
            <person name="Bancroft I."/>
            <person name="Wang X."/>
            <person name="Meng J."/>
            <person name="Ma J."/>
            <person name="Pires J.C."/>
            <person name="King G.J."/>
            <person name="Brunel D."/>
            <person name="Delourme R."/>
            <person name="Renard M."/>
            <person name="Aury J.M."/>
            <person name="Adams K.L."/>
            <person name="Batley J."/>
            <person name="Snowdon R.J."/>
            <person name="Tost J."/>
            <person name="Edwards D."/>
            <person name="Zhou Y."/>
            <person name="Hua W."/>
            <person name="Sharpe A.G."/>
            <person name="Paterson A.H."/>
            <person name="Guan C."/>
            <person name="Wincker P."/>
        </authorList>
    </citation>
    <scope>NUCLEOTIDE SEQUENCE [LARGE SCALE GENOMIC DNA]</scope>
    <source>
        <strain evidence="2">cv. Darmor-bzh</strain>
    </source>
</reference>
<dbReference type="Proteomes" id="UP000028999">
    <property type="component" value="Unassembled WGS sequence"/>
</dbReference>
<dbReference type="AlphaFoldDB" id="A0A078JB44"/>
<organism evidence="1 2">
    <name type="scientific">Brassica napus</name>
    <name type="common">Rape</name>
    <dbReference type="NCBI Taxonomy" id="3708"/>
    <lineage>
        <taxon>Eukaryota</taxon>
        <taxon>Viridiplantae</taxon>
        <taxon>Streptophyta</taxon>
        <taxon>Embryophyta</taxon>
        <taxon>Tracheophyta</taxon>
        <taxon>Spermatophyta</taxon>
        <taxon>Magnoliopsida</taxon>
        <taxon>eudicotyledons</taxon>
        <taxon>Gunneridae</taxon>
        <taxon>Pentapetalae</taxon>
        <taxon>rosids</taxon>
        <taxon>malvids</taxon>
        <taxon>Brassicales</taxon>
        <taxon>Brassicaceae</taxon>
        <taxon>Brassiceae</taxon>
        <taxon>Brassica</taxon>
    </lineage>
</organism>
<gene>
    <name evidence="1" type="primary">BnaC06g41360D</name>
    <name evidence="1" type="ORF">GSBRNA2T00038006001</name>
</gene>
<sequence length="511" mass="55874">MSHLQFALETLLDTIPEAAPQANFLDAGKASGRRRRVLHSVTCSDLVSPCSIVVFNIWVCVFAVSYGSVSPASLTIVPPTPLQVVVSPTHSNSGYIVTPLSNQIPEPLLLRLSPSPDLDSGQQASSPQNRLVNSSTPNLEHWFKNLNRVFQIDRSLDLVLHFVVLGLRLSLGFMLRLTPAPAPSWNIVKNIYLPHASSVYFTVALTAAAIHPTGIITTTPLTATSSPAPLDATTSLASFTVSFIPLLVARYTVQECGLARFTRHYVTIAFPTHYAVSSIDGSSQSWLYDLLSLFLFAGTTVQECGRARFSRYYLTAAPLSHYAVSNIDYATFRSELLHRDPTIPKLFVSYPMFAHTRSGLDPTKPSALSSNFILSASLEVKLELEIHLVSSVSLVGFKADYACFNAKSSRIGLRTLSVVHSSGASHLKFLLFNIPTSSNRCFNVVFDYQLFLRTIAMGTKVELPFGFLHFAEHDSPRNGFIFSCFVMFSSFVLPSSMAPGSSASVVNIDAH</sequence>
<keyword evidence="2" id="KW-1185">Reference proteome</keyword>
<dbReference type="Gramene" id="CDY63186">
    <property type="protein sequence ID" value="CDY63186"/>
    <property type="gene ID" value="GSBRNA2T00038006001"/>
</dbReference>
<dbReference type="PaxDb" id="3708-A0A078JB44"/>
<evidence type="ECO:0000313" key="1">
    <source>
        <dbReference type="EMBL" id="CDY63186.1"/>
    </source>
</evidence>
<dbReference type="OMA" id="TIAFPTH"/>